<gene>
    <name evidence="13" type="ORF">BDFB_013955</name>
</gene>
<keyword evidence="7 11" id="KW-0560">Oxidoreductase</keyword>
<feature type="non-terminal residue" evidence="13">
    <location>
        <position position="1"/>
    </location>
</feature>
<feature type="non-terminal residue" evidence="13">
    <location>
        <position position="192"/>
    </location>
</feature>
<dbReference type="InterPro" id="IPR015876">
    <property type="entry name" value="Acyl-CoA_DS"/>
</dbReference>
<comment type="domain">
    <text evidence="11">The histidine box domains are involved in binding the catalytic metal ions.</text>
</comment>
<feature type="transmembrane region" description="Helical" evidence="12">
    <location>
        <begin position="29"/>
        <end position="50"/>
    </location>
</feature>
<keyword evidence="6 12" id="KW-1133">Transmembrane helix</keyword>
<keyword evidence="9 12" id="KW-0472">Membrane</keyword>
<dbReference type="GO" id="GO:0006636">
    <property type="term" value="P:unsaturated fatty acid biosynthetic process"/>
    <property type="evidence" value="ECO:0007669"/>
    <property type="project" value="TreeGrafter"/>
</dbReference>
<evidence type="ECO:0000256" key="9">
    <source>
        <dbReference type="ARBA" id="ARBA00023136"/>
    </source>
</evidence>
<evidence type="ECO:0008006" key="15">
    <source>
        <dbReference type="Google" id="ProtNLM"/>
    </source>
</evidence>
<dbReference type="GO" id="GO:0005789">
    <property type="term" value="C:endoplasmic reticulum membrane"/>
    <property type="evidence" value="ECO:0007669"/>
    <property type="project" value="TreeGrafter"/>
</dbReference>
<keyword evidence="5" id="KW-0276">Fatty acid metabolism</keyword>
<evidence type="ECO:0000256" key="2">
    <source>
        <dbReference type="ARBA" id="ARBA00009295"/>
    </source>
</evidence>
<evidence type="ECO:0000256" key="1">
    <source>
        <dbReference type="ARBA" id="ARBA00004141"/>
    </source>
</evidence>
<dbReference type="PRINTS" id="PR00075">
    <property type="entry name" value="FACDDSATRASE"/>
</dbReference>
<dbReference type="GO" id="GO:0005506">
    <property type="term" value="F:iron ion binding"/>
    <property type="evidence" value="ECO:0007669"/>
    <property type="project" value="TreeGrafter"/>
</dbReference>
<reference evidence="13 14" key="1">
    <citation type="submission" date="2017-03" db="EMBL/GenBank/DDBJ databases">
        <title>Genome of the blue death feigning beetle - Asbolus verrucosus.</title>
        <authorList>
            <person name="Rider S.D."/>
        </authorList>
    </citation>
    <scope>NUCLEOTIDE SEQUENCE [LARGE SCALE GENOMIC DNA]</scope>
    <source>
        <strain evidence="13">Butters</strain>
        <tissue evidence="13">Head and leg muscle</tissue>
    </source>
</reference>
<evidence type="ECO:0000256" key="4">
    <source>
        <dbReference type="ARBA" id="ARBA00022692"/>
    </source>
</evidence>
<dbReference type="PANTHER" id="PTHR11351:SF31">
    <property type="entry name" value="DESATURASE 1, ISOFORM A-RELATED"/>
    <property type="match status" value="1"/>
</dbReference>
<name>A0A482W8Y5_ASBVE</name>
<evidence type="ECO:0000313" key="14">
    <source>
        <dbReference type="Proteomes" id="UP000292052"/>
    </source>
</evidence>
<comment type="cofactor">
    <cofactor evidence="11">
        <name>Fe(2+)</name>
        <dbReference type="ChEBI" id="CHEBI:29033"/>
    </cofactor>
</comment>
<sequence>AILFYQFGSLGITAGAHRLWSHRSYKAKWPLRLILTFFNTLAFALSVIDWSRNHRLHHKFSETDADPHNAKRGFFFSHIGWLLCRRHSQVEEKLKQIDVSDLWADPLLMYQHKYYHSLMLLTCFVIPTLIPMYFWSETFENAFHINLFRYCLTLNAFMLVNSAAHLYGCKPYDRFINPSENFAVNVLALGEG</sequence>
<dbReference type="EMBL" id="QDEB01016063">
    <property type="protein sequence ID" value="RZC41574.1"/>
    <property type="molecule type" value="Genomic_DNA"/>
</dbReference>
<evidence type="ECO:0000256" key="12">
    <source>
        <dbReference type="SAM" id="Phobius"/>
    </source>
</evidence>
<comment type="subcellular location">
    <subcellularLocation>
        <location evidence="1">Membrane</location>
        <topology evidence="1">Multi-pass membrane protein</topology>
    </subcellularLocation>
</comment>
<evidence type="ECO:0000256" key="7">
    <source>
        <dbReference type="ARBA" id="ARBA00023002"/>
    </source>
</evidence>
<evidence type="ECO:0000256" key="3">
    <source>
        <dbReference type="ARBA" id="ARBA00022516"/>
    </source>
</evidence>
<keyword evidence="14" id="KW-1185">Reference proteome</keyword>
<keyword evidence="10 11" id="KW-0275">Fatty acid biosynthesis</keyword>
<organism evidence="13 14">
    <name type="scientific">Asbolus verrucosus</name>
    <name type="common">Desert ironclad beetle</name>
    <dbReference type="NCBI Taxonomy" id="1661398"/>
    <lineage>
        <taxon>Eukaryota</taxon>
        <taxon>Metazoa</taxon>
        <taxon>Ecdysozoa</taxon>
        <taxon>Arthropoda</taxon>
        <taxon>Hexapoda</taxon>
        <taxon>Insecta</taxon>
        <taxon>Pterygota</taxon>
        <taxon>Neoptera</taxon>
        <taxon>Endopterygota</taxon>
        <taxon>Coleoptera</taxon>
        <taxon>Polyphaga</taxon>
        <taxon>Cucujiformia</taxon>
        <taxon>Tenebrionidae</taxon>
        <taxon>Pimeliinae</taxon>
        <taxon>Asbolus</taxon>
    </lineage>
</organism>
<evidence type="ECO:0000256" key="6">
    <source>
        <dbReference type="ARBA" id="ARBA00022989"/>
    </source>
</evidence>
<dbReference type="PANTHER" id="PTHR11351">
    <property type="entry name" value="ACYL-COA DESATURASE"/>
    <property type="match status" value="1"/>
</dbReference>
<feature type="transmembrane region" description="Helical" evidence="12">
    <location>
        <begin position="114"/>
        <end position="135"/>
    </location>
</feature>
<evidence type="ECO:0000313" key="13">
    <source>
        <dbReference type="EMBL" id="RZC41574.1"/>
    </source>
</evidence>
<dbReference type="AlphaFoldDB" id="A0A482W8Y5"/>
<keyword evidence="3 11" id="KW-0444">Lipid biosynthesis</keyword>
<comment type="similarity">
    <text evidence="2 11">Belongs to the fatty acid desaturase type 1 family.</text>
</comment>
<evidence type="ECO:0000256" key="8">
    <source>
        <dbReference type="ARBA" id="ARBA00023098"/>
    </source>
</evidence>
<comment type="caution">
    <text evidence="13">The sequence shown here is derived from an EMBL/GenBank/DDBJ whole genome shotgun (WGS) entry which is preliminary data.</text>
</comment>
<evidence type="ECO:0000256" key="5">
    <source>
        <dbReference type="ARBA" id="ARBA00022832"/>
    </source>
</evidence>
<dbReference type="GO" id="GO:0004768">
    <property type="term" value="F:stearoyl-CoA 9-desaturase activity"/>
    <property type="evidence" value="ECO:0007669"/>
    <property type="project" value="TreeGrafter"/>
</dbReference>
<evidence type="ECO:0000256" key="11">
    <source>
        <dbReference type="RuleBase" id="RU000581"/>
    </source>
</evidence>
<accession>A0A482W8Y5</accession>
<dbReference type="CDD" id="cd03505">
    <property type="entry name" value="Delta9-FADS-like"/>
    <property type="match status" value="1"/>
</dbReference>
<keyword evidence="4 11" id="KW-0812">Transmembrane</keyword>
<evidence type="ECO:0000256" key="10">
    <source>
        <dbReference type="ARBA" id="ARBA00023160"/>
    </source>
</evidence>
<dbReference type="OrthoDB" id="10260134at2759"/>
<feature type="transmembrane region" description="Helical" evidence="12">
    <location>
        <begin position="147"/>
        <end position="167"/>
    </location>
</feature>
<dbReference type="Proteomes" id="UP000292052">
    <property type="component" value="Unassembled WGS sequence"/>
</dbReference>
<protein>
    <recommendedName>
        <fullName evidence="15">FA desaturase domain containing protein</fullName>
    </recommendedName>
</protein>
<keyword evidence="8" id="KW-0443">Lipid metabolism</keyword>
<proteinExistence type="inferred from homology"/>